<accession>A0AAF5DD87</accession>
<dbReference type="WBParaSite" id="TCONS_00009802.p1">
    <property type="protein sequence ID" value="TCONS_00009802.p1"/>
    <property type="gene ID" value="XLOC_007539"/>
</dbReference>
<dbReference type="AlphaFoldDB" id="A0AAF5DD87"/>
<feature type="domain" description="SCP" evidence="2">
    <location>
        <begin position="222"/>
        <end position="351"/>
    </location>
</feature>
<dbReference type="InterPro" id="IPR014044">
    <property type="entry name" value="CAP_dom"/>
</dbReference>
<dbReference type="InterPro" id="IPR055805">
    <property type="entry name" value="DUF7381"/>
</dbReference>
<reference evidence="4" key="1">
    <citation type="submission" date="2024-02" db="UniProtKB">
        <authorList>
            <consortium name="WormBaseParasite"/>
        </authorList>
    </citation>
    <scope>IDENTIFICATION</scope>
</reference>
<keyword evidence="1" id="KW-0732">Signal</keyword>
<dbReference type="Proteomes" id="UP000035681">
    <property type="component" value="Unplaced"/>
</dbReference>
<dbReference type="SMART" id="SM00198">
    <property type="entry name" value="SCP"/>
    <property type="match status" value="1"/>
</dbReference>
<evidence type="ECO:0000313" key="3">
    <source>
        <dbReference type="Proteomes" id="UP000035681"/>
    </source>
</evidence>
<dbReference type="SUPFAM" id="SSF55797">
    <property type="entry name" value="PR-1-like"/>
    <property type="match status" value="1"/>
</dbReference>
<feature type="signal peptide" evidence="1">
    <location>
        <begin position="1"/>
        <end position="21"/>
    </location>
</feature>
<dbReference type="InterPro" id="IPR001283">
    <property type="entry name" value="CRISP-related"/>
</dbReference>
<dbReference type="InterPro" id="IPR035940">
    <property type="entry name" value="CAP_sf"/>
</dbReference>
<evidence type="ECO:0000313" key="4">
    <source>
        <dbReference type="WBParaSite" id="TCONS_00009802.p1"/>
    </source>
</evidence>
<keyword evidence="3" id="KW-1185">Reference proteome</keyword>
<feature type="chain" id="PRO_5042113646" evidence="1">
    <location>
        <begin position="22"/>
        <end position="367"/>
    </location>
</feature>
<proteinExistence type="predicted"/>
<protein>
    <submittedName>
        <fullName evidence="4">Amino acid transporter transmembrane domain-containing protein</fullName>
    </submittedName>
</protein>
<dbReference type="PANTHER" id="PTHR10334">
    <property type="entry name" value="CYSTEINE-RICH SECRETORY PROTEIN-RELATED"/>
    <property type="match status" value="1"/>
</dbReference>
<dbReference type="Gene3D" id="3.40.33.10">
    <property type="entry name" value="CAP"/>
    <property type="match status" value="1"/>
</dbReference>
<dbReference type="Pfam" id="PF00188">
    <property type="entry name" value="CAP"/>
    <property type="match status" value="1"/>
</dbReference>
<dbReference type="Pfam" id="PF24100">
    <property type="entry name" value="DUF7381"/>
    <property type="match status" value="1"/>
</dbReference>
<sequence>MQYSIKLLLLIIFILIHKAWQNVYLGYYVREMRQNLFFEFNDVTYATMEDMAEDISSNLRSVSLKDVFLFSYGVRKNAITFNGEKPTCQCILNFIKPKNKMNKKKEFRVCSRVVDGQMLYSCCGKNFTTFEGASKYSLKKQCKVKFGQNIILTYDKNAPPDHIRRPSPPSPVNILPVAPKKFCVKTVLAIKCLGKNALSYKIWILVWSDLGATYYNKILYTMFKTRFLKEINFYRKIHDSPPLSDRNSYLSALAQDHATLLAKYKKLFQYGTRNVGTIMGSIKSCYISFLVKIWYDQIKYHDFTKNHLNILTEEFSAMIWKNSRYMGVGIATSGNKVFVVMKFLPKGNGYHQFKSNVRNVIMNKAEK</sequence>
<evidence type="ECO:0000259" key="2">
    <source>
        <dbReference type="SMART" id="SM00198"/>
    </source>
</evidence>
<name>A0AAF5DD87_STRER</name>
<evidence type="ECO:0000256" key="1">
    <source>
        <dbReference type="SAM" id="SignalP"/>
    </source>
</evidence>
<organism evidence="3 4">
    <name type="scientific">Strongyloides stercoralis</name>
    <name type="common">Threadworm</name>
    <dbReference type="NCBI Taxonomy" id="6248"/>
    <lineage>
        <taxon>Eukaryota</taxon>
        <taxon>Metazoa</taxon>
        <taxon>Ecdysozoa</taxon>
        <taxon>Nematoda</taxon>
        <taxon>Chromadorea</taxon>
        <taxon>Rhabditida</taxon>
        <taxon>Tylenchina</taxon>
        <taxon>Panagrolaimomorpha</taxon>
        <taxon>Strongyloidoidea</taxon>
        <taxon>Strongyloididae</taxon>
        <taxon>Strongyloides</taxon>
    </lineage>
</organism>